<evidence type="ECO:0000256" key="2">
    <source>
        <dbReference type="ARBA" id="ARBA00007992"/>
    </source>
</evidence>
<dbReference type="InterPro" id="IPR050493">
    <property type="entry name" value="FAD-dep_Monooxygenase_BioMet"/>
</dbReference>
<dbReference type="PRINTS" id="PR00420">
    <property type="entry name" value="RNGMNOXGNASE"/>
</dbReference>
<sequence length="433" mass="47169">MASSQDPSSSDSPLHVLIVGGGLSGLATAISVSLAGHRATVFEAAPQPHPFGSGVVTCPNGTRLLSRWGVDDGIPETASHVAISRWQLRDRYGTKRLAPDLMVRDGGWEDNRMYQEYSPPPWTFHRVRLQEALLRRAQEVGATVRFGSRVVGVDDEDGEDATIQLESGETLHGDLVVVAEGTQSRLRSFMLDRSVNPTATGYMAYRVTVDRALVGDAELMDFMDMTYIRTWIGNGSYVSVFPMEGGAQLSMMASIPRGQLQQDTTATPGQELKAYFKDWDGLLSSMVDAAQRVNRWAAVHLPEPPKRHSPQGRCVLVGDAANSTSPIISQGLSLGLEDAAVLGHLLSHVHSKSQVPAATQLYAKMRDARTQLIQEGKARALHATDGGCSNDGEDSEQGAGSCLNLKNEMVVQTWMWNYDAYAEAEYEFKSTPF</sequence>
<dbReference type="Proteomes" id="UP001390339">
    <property type="component" value="Unassembled WGS sequence"/>
</dbReference>
<reference evidence="8 9" key="1">
    <citation type="journal article" date="2024" name="IMA Fungus">
        <title>Apiospora arundinis, a panoply of carbohydrate-active enzymes and secondary metabolites.</title>
        <authorList>
            <person name="Sorensen T."/>
            <person name="Petersen C."/>
            <person name="Muurmann A.T."/>
            <person name="Christiansen J.V."/>
            <person name="Brundto M.L."/>
            <person name="Overgaard C.K."/>
            <person name="Boysen A.T."/>
            <person name="Wollenberg R.D."/>
            <person name="Larsen T.O."/>
            <person name="Sorensen J.L."/>
            <person name="Nielsen K.L."/>
            <person name="Sondergaard T.E."/>
        </authorList>
    </citation>
    <scope>NUCLEOTIDE SEQUENCE [LARGE SCALE GENOMIC DNA]</scope>
    <source>
        <strain evidence="8 9">AAU 773</strain>
    </source>
</reference>
<name>A0ABR2IRQ2_9PEZI</name>
<keyword evidence="3" id="KW-0285">Flavoprotein</keyword>
<evidence type="ECO:0000313" key="8">
    <source>
        <dbReference type="EMBL" id="KAK8867516.1"/>
    </source>
</evidence>
<keyword evidence="9" id="KW-1185">Reference proteome</keyword>
<evidence type="ECO:0000256" key="3">
    <source>
        <dbReference type="ARBA" id="ARBA00022630"/>
    </source>
</evidence>
<dbReference type="EMBL" id="JAPCWZ010000004">
    <property type="protein sequence ID" value="KAK8867516.1"/>
    <property type="molecule type" value="Genomic_DNA"/>
</dbReference>
<dbReference type="InterPro" id="IPR036188">
    <property type="entry name" value="FAD/NAD-bd_sf"/>
</dbReference>
<evidence type="ECO:0000313" key="9">
    <source>
        <dbReference type="Proteomes" id="UP001390339"/>
    </source>
</evidence>
<protein>
    <submittedName>
        <fullName evidence="8">FAD binding domain-containing protein</fullName>
    </submittedName>
</protein>
<comment type="caution">
    <text evidence="8">The sequence shown here is derived from an EMBL/GenBank/DDBJ whole genome shotgun (WGS) entry which is preliminary data.</text>
</comment>
<keyword evidence="4" id="KW-0274">FAD</keyword>
<proteinExistence type="inferred from homology"/>
<evidence type="ECO:0000259" key="7">
    <source>
        <dbReference type="Pfam" id="PF01494"/>
    </source>
</evidence>
<dbReference type="PANTHER" id="PTHR13789:SF309">
    <property type="entry name" value="PUTATIVE (AFU_ORTHOLOGUE AFUA_6G14510)-RELATED"/>
    <property type="match status" value="1"/>
</dbReference>
<keyword evidence="6" id="KW-0503">Monooxygenase</keyword>
<evidence type="ECO:0000256" key="6">
    <source>
        <dbReference type="ARBA" id="ARBA00023033"/>
    </source>
</evidence>
<evidence type="ECO:0000256" key="5">
    <source>
        <dbReference type="ARBA" id="ARBA00023002"/>
    </source>
</evidence>
<evidence type="ECO:0000256" key="4">
    <source>
        <dbReference type="ARBA" id="ARBA00022827"/>
    </source>
</evidence>
<dbReference type="PANTHER" id="PTHR13789">
    <property type="entry name" value="MONOOXYGENASE"/>
    <property type="match status" value="1"/>
</dbReference>
<accession>A0ABR2IRQ2</accession>
<dbReference type="SUPFAM" id="SSF54373">
    <property type="entry name" value="FAD-linked reductases, C-terminal domain"/>
    <property type="match status" value="1"/>
</dbReference>
<dbReference type="Pfam" id="PF01494">
    <property type="entry name" value="FAD_binding_3"/>
    <property type="match status" value="1"/>
</dbReference>
<dbReference type="SUPFAM" id="SSF51905">
    <property type="entry name" value="FAD/NAD(P)-binding domain"/>
    <property type="match status" value="1"/>
</dbReference>
<dbReference type="InterPro" id="IPR002938">
    <property type="entry name" value="FAD-bd"/>
</dbReference>
<comment type="similarity">
    <text evidence="2">Belongs to the paxM FAD-dependent monooxygenase family.</text>
</comment>
<feature type="domain" description="FAD-binding" evidence="7">
    <location>
        <begin position="15"/>
        <end position="371"/>
    </location>
</feature>
<comment type="pathway">
    <text evidence="1">Secondary metabolite biosynthesis.</text>
</comment>
<organism evidence="8 9">
    <name type="scientific">Apiospora arundinis</name>
    <dbReference type="NCBI Taxonomy" id="335852"/>
    <lineage>
        <taxon>Eukaryota</taxon>
        <taxon>Fungi</taxon>
        <taxon>Dikarya</taxon>
        <taxon>Ascomycota</taxon>
        <taxon>Pezizomycotina</taxon>
        <taxon>Sordariomycetes</taxon>
        <taxon>Xylariomycetidae</taxon>
        <taxon>Amphisphaeriales</taxon>
        <taxon>Apiosporaceae</taxon>
        <taxon>Apiospora</taxon>
    </lineage>
</organism>
<keyword evidence="5" id="KW-0560">Oxidoreductase</keyword>
<dbReference type="Gene3D" id="3.50.50.60">
    <property type="entry name" value="FAD/NAD(P)-binding domain"/>
    <property type="match status" value="1"/>
</dbReference>
<evidence type="ECO:0000256" key="1">
    <source>
        <dbReference type="ARBA" id="ARBA00005179"/>
    </source>
</evidence>
<gene>
    <name evidence="8" type="ORF">PGQ11_006094</name>
</gene>